<keyword evidence="3" id="KW-0255">Endonuclease</keyword>
<proteinExistence type="predicted"/>
<dbReference type="RefSeq" id="WP_387342439.1">
    <property type="nucleotide sequence ID" value="NZ_JBIAXI010000007.1"/>
</dbReference>
<protein>
    <submittedName>
        <fullName evidence="3">Uma2 family endonuclease</fullName>
    </submittedName>
</protein>
<dbReference type="PANTHER" id="PTHR35400:SF3">
    <property type="entry name" value="SLL1072 PROTEIN"/>
    <property type="match status" value="1"/>
</dbReference>
<organism evidence="3 4">
    <name type="scientific">Microtetraspora fusca</name>
    <dbReference type="NCBI Taxonomy" id="1997"/>
    <lineage>
        <taxon>Bacteria</taxon>
        <taxon>Bacillati</taxon>
        <taxon>Actinomycetota</taxon>
        <taxon>Actinomycetes</taxon>
        <taxon>Streptosporangiales</taxon>
        <taxon>Streptosporangiaceae</taxon>
        <taxon>Microtetraspora</taxon>
    </lineage>
</organism>
<dbReference type="EMBL" id="JBIAXI010000007">
    <property type="protein sequence ID" value="MFF4774067.1"/>
    <property type="molecule type" value="Genomic_DNA"/>
</dbReference>
<comment type="caution">
    <text evidence="3">The sequence shown here is derived from an EMBL/GenBank/DDBJ whole genome shotgun (WGS) entry which is preliminary data.</text>
</comment>
<dbReference type="InterPro" id="IPR012296">
    <property type="entry name" value="Nuclease_put_TT1808"/>
</dbReference>
<feature type="domain" description="Putative restriction endonuclease" evidence="2">
    <location>
        <begin position="33"/>
        <end position="164"/>
    </location>
</feature>
<name>A0ABW6V7L0_MICFU</name>
<dbReference type="Proteomes" id="UP001602119">
    <property type="component" value="Unassembled WGS sequence"/>
</dbReference>
<evidence type="ECO:0000313" key="3">
    <source>
        <dbReference type="EMBL" id="MFF4774067.1"/>
    </source>
</evidence>
<evidence type="ECO:0000313" key="4">
    <source>
        <dbReference type="Proteomes" id="UP001602119"/>
    </source>
</evidence>
<reference evidence="3 4" key="1">
    <citation type="submission" date="2024-10" db="EMBL/GenBank/DDBJ databases">
        <title>The Natural Products Discovery Center: Release of the First 8490 Sequenced Strains for Exploring Actinobacteria Biosynthetic Diversity.</title>
        <authorList>
            <person name="Kalkreuter E."/>
            <person name="Kautsar S.A."/>
            <person name="Yang D."/>
            <person name="Bader C.D."/>
            <person name="Teijaro C.N."/>
            <person name="Fluegel L."/>
            <person name="Davis C.M."/>
            <person name="Simpson J.R."/>
            <person name="Lauterbach L."/>
            <person name="Steele A.D."/>
            <person name="Gui C."/>
            <person name="Meng S."/>
            <person name="Li G."/>
            <person name="Viehrig K."/>
            <person name="Ye F."/>
            <person name="Su P."/>
            <person name="Kiefer A.F."/>
            <person name="Nichols A."/>
            <person name="Cepeda A.J."/>
            <person name="Yan W."/>
            <person name="Fan B."/>
            <person name="Jiang Y."/>
            <person name="Adhikari A."/>
            <person name="Zheng C.-J."/>
            <person name="Schuster L."/>
            <person name="Cowan T.M."/>
            <person name="Smanski M.J."/>
            <person name="Chevrette M.G."/>
            <person name="De Carvalho L.P.S."/>
            <person name="Shen B."/>
        </authorList>
    </citation>
    <scope>NUCLEOTIDE SEQUENCE [LARGE SCALE GENOMIC DNA]</scope>
    <source>
        <strain evidence="3 4">NPDC001281</strain>
    </source>
</reference>
<dbReference type="InterPro" id="IPR008538">
    <property type="entry name" value="Uma2"/>
</dbReference>
<dbReference type="GO" id="GO:0004519">
    <property type="term" value="F:endonuclease activity"/>
    <property type="evidence" value="ECO:0007669"/>
    <property type="project" value="UniProtKB-KW"/>
</dbReference>
<dbReference type="Gene3D" id="3.90.1570.10">
    <property type="entry name" value="tt1808, chain A"/>
    <property type="match status" value="1"/>
</dbReference>
<accession>A0ABW6V7L0</accession>
<sequence>MPLVEHRRRVTHPAPSPVPPPEPPEEPLDAEAEIQQLCRELNDAGYTAEISWGHVVVSPWTNIPGADMVDSLADLLYPLKLANGWRFHQNVAVHIPPLLDHRIPDLMVTSRSPDRYDDMRVHGHGTLLVVEVCSPGTRMVDWHEKPLDYARAGVPLYLIVDPVTDPPTMTLMSAPVADLAVDDERQPYREIVMVEAGQPLELPEPFGVKLDTSAVFG</sequence>
<feature type="compositionally biased region" description="Basic residues" evidence="1">
    <location>
        <begin position="1"/>
        <end position="11"/>
    </location>
</feature>
<keyword evidence="3" id="KW-0540">Nuclease</keyword>
<dbReference type="InterPro" id="IPR011335">
    <property type="entry name" value="Restrct_endonuc-II-like"/>
</dbReference>
<keyword evidence="3" id="KW-0378">Hydrolase</keyword>
<evidence type="ECO:0000256" key="1">
    <source>
        <dbReference type="SAM" id="MobiDB-lite"/>
    </source>
</evidence>
<gene>
    <name evidence="3" type="ORF">ACFY05_14515</name>
</gene>
<dbReference type="CDD" id="cd06260">
    <property type="entry name" value="DUF820-like"/>
    <property type="match status" value="1"/>
</dbReference>
<dbReference type="Pfam" id="PF05685">
    <property type="entry name" value="Uma2"/>
    <property type="match status" value="1"/>
</dbReference>
<dbReference type="PANTHER" id="PTHR35400">
    <property type="entry name" value="SLR1083 PROTEIN"/>
    <property type="match status" value="1"/>
</dbReference>
<keyword evidence="4" id="KW-1185">Reference proteome</keyword>
<dbReference type="SUPFAM" id="SSF52980">
    <property type="entry name" value="Restriction endonuclease-like"/>
    <property type="match status" value="1"/>
</dbReference>
<evidence type="ECO:0000259" key="2">
    <source>
        <dbReference type="Pfam" id="PF05685"/>
    </source>
</evidence>
<feature type="region of interest" description="Disordered" evidence="1">
    <location>
        <begin position="1"/>
        <end position="27"/>
    </location>
</feature>